<gene>
    <name evidence="1" type="ORF">RC54_11450</name>
</gene>
<dbReference type="EMBL" id="CP024996">
    <property type="protein sequence ID" value="AYR24411.1"/>
    <property type="molecule type" value="Genomic_DNA"/>
</dbReference>
<dbReference type="RefSeq" id="WP_061789164.1">
    <property type="nucleotide sequence ID" value="NZ_CP024996.1"/>
</dbReference>
<dbReference type="PANTHER" id="PTHR48229:SF1">
    <property type="entry name" value="ALPHA METHYLACYL-COA RACEMASE-RELATED"/>
    <property type="match status" value="1"/>
</dbReference>
<evidence type="ECO:0000313" key="2">
    <source>
        <dbReference type="Proteomes" id="UP000269199"/>
    </source>
</evidence>
<dbReference type="AlphaFoldDB" id="A0AAD0XFP0"/>
<dbReference type="InterPro" id="IPR023606">
    <property type="entry name" value="CoA-Trfase_III_dom_1_sf"/>
</dbReference>
<sequence>MTHTTTAHAMLTEIWQALNGPAATLSAVQLSGQGALPSVFATSDLAQASVAAAGLALAELVQAGGAPLPQVVCERRLASRWFSASLRPQGWQAPSLWDAVAGDYRTADGWIRLHTNAAHHRVAALEVLGLDPQQASRADVAGEVVRWAGTELETAIVAHGGCAAQMRSQADWAAHPQGAAVAAEPLVARQVFAGSVQPRHPVDPARPLAGVRVLDLTRVLAGPTATRFLAGFGADVLRIDPASWNEPGVVPEMTLGKRCAQLELDRPEDRATLETLLAQADVMVHGYRSDALEHLGLGAQRRRALNPALVDVALDAYGWSGPWAGRRGFDSLVQMSSGIADFGMKQKGSDQPVPLPVQALDHATGYLLAASVLRGLALRQQSGQGSQYRLSLARTARLLADYPAAPAQPNFAAETAEDLDSRIEHTAWGPAQRLRSPLQVAGSPMYWDRPASPLRSLPARWD</sequence>
<dbReference type="SUPFAM" id="SSF89796">
    <property type="entry name" value="CoA-transferase family III (CaiB/BaiF)"/>
    <property type="match status" value="2"/>
</dbReference>
<keyword evidence="1" id="KW-0808">Transferase</keyword>
<dbReference type="InterPro" id="IPR003673">
    <property type="entry name" value="CoA-Trfase_fam_III"/>
</dbReference>
<accession>A0AAD0XFP0</accession>
<evidence type="ECO:0000313" key="1">
    <source>
        <dbReference type="EMBL" id="AYR24411.1"/>
    </source>
</evidence>
<protein>
    <submittedName>
        <fullName evidence="1">Acyl-CoA transferase</fullName>
    </submittedName>
</protein>
<dbReference type="Gene3D" id="3.40.50.10540">
    <property type="entry name" value="Crotonobetainyl-coa:carnitine coa-transferase, domain 1"/>
    <property type="match status" value="1"/>
</dbReference>
<proteinExistence type="predicted"/>
<name>A0AAD0XFP0_9BURK</name>
<reference evidence="1 2" key="1">
    <citation type="submission" date="2017-11" db="EMBL/GenBank/DDBJ databases">
        <title>Complete genome sequence of Herbaspirillum rubrisubalbicans DSM 11543.</title>
        <authorList>
            <person name="Chen M."/>
            <person name="An Q."/>
        </authorList>
    </citation>
    <scope>NUCLEOTIDE SEQUENCE [LARGE SCALE GENOMIC DNA]</scope>
    <source>
        <strain evidence="1 2">DSM 11543</strain>
    </source>
</reference>
<dbReference type="PANTHER" id="PTHR48229">
    <property type="entry name" value="CAIB/BAIF FAMILY ENZYME (AFU_ORTHOLOGUE AFUA_1G05360)-RELATED"/>
    <property type="match status" value="1"/>
</dbReference>
<dbReference type="Proteomes" id="UP000269199">
    <property type="component" value="Chromosome"/>
</dbReference>
<dbReference type="Pfam" id="PF02515">
    <property type="entry name" value="CoA_transf_3"/>
    <property type="match status" value="1"/>
</dbReference>
<dbReference type="GO" id="GO:0016740">
    <property type="term" value="F:transferase activity"/>
    <property type="evidence" value="ECO:0007669"/>
    <property type="project" value="UniProtKB-KW"/>
</dbReference>
<dbReference type="InterPro" id="IPR052985">
    <property type="entry name" value="CoA-trans_III_biosynth/detox"/>
</dbReference>
<organism evidence="1 2">
    <name type="scientific">Herbaspirillum rubrisubalbicans</name>
    <dbReference type="NCBI Taxonomy" id="80842"/>
    <lineage>
        <taxon>Bacteria</taxon>
        <taxon>Pseudomonadati</taxon>
        <taxon>Pseudomonadota</taxon>
        <taxon>Betaproteobacteria</taxon>
        <taxon>Burkholderiales</taxon>
        <taxon>Oxalobacteraceae</taxon>
        <taxon>Herbaspirillum</taxon>
    </lineage>
</organism>